<dbReference type="GO" id="GO:0008713">
    <property type="term" value="F:ADP-heptose-lipopolysaccharide heptosyltransferase activity"/>
    <property type="evidence" value="ECO:0007669"/>
    <property type="project" value="TreeGrafter"/>
</dbReference>
<dbReference type="Gene3D" id="3.40.50.2000">
    <property type="entry name" value="Glycogen Phosphorylase B"/>
    <property type="match status" value="1"/>
</dbReference>
<evidence type="ECO:0000313" key="3">
    <source>
        <dbReference type="EMBL" id="KKM16172.1"/>
    </source>
</evidence>
<dbReference type="GO" id="GO:0009244">
    <property type="term" value="P:lipopolysaccharide core region biosynthetic process"/>
    <property type="evidence" value="ECO:0007669"/>
    <property type="project" value="TreeGrafter"/>
</dbReference>
<dbReference type="InterPro" id="IPR002201">
    <property type="entry name" value="Glyco_trans_9"/>
</dbReference>
<keyword evidence="2" id="KW-0808">Transferase</keyword>
<evidence type="ECO:0000256" key="2">
    <source>
        <dbReference type="ARBA" id="ARBA00022679"/>
    </source>
</evidence>
<dbReference type="SUPFAM" id="SSF53756">
    <property type="entry name" value="UDP-Glycosyltransferase/glycogen phosphorylase"/>
    <property type="match status" value="1"/>
</dbReference>
<gene>
    <name evidence="3" type="ORF">LCGC14_1688570</name>
</gene>
<name>A0A0F9HLZ4_9ZZZZ</name>
<sequence length="163" mass="17501">APGSDVSIKLWGHDKWKRLCKRIEETFDADIIQIGCDGDVFVGFGEDLTGKLSPRQGAALIKTCDLLVSVDNGFVQIAGAVETPCVALFGPIEPASRIYEESCKAVIASEDECNGCMHVERNSGSDAECIAGSNECMANISVSQVLDRVAEFCETAEEIILPE</sequence>
<dbReference type="EMBL" id="LAZR01014734">
    <property type="protein sequence ID" value="KKM16172.1"/>
    <property type="molecule type" value="Genomic_DNA"/>
</dbReference>
<dbReference type="PANTHER" id="PTHR30160:SF7">
    <property type="entry name" value="ADP-HEPTOSE--LPS HEPTOSYLTRANSFERASE 2"/>
    <property type="match status" value="1"/>
</dbReference>
<protein>
    <submittedName>
        <fullName evidence="3">Uncharacterized protein</fullName>
    </submittedName>
</protein>
<organism evidence="3">
    <name type="scientific">marine sediment metagenome</name>
    <dbReference type="NCBI Taxonomy" id="412755"/>
    <lineage>
        <taxon>unclassified sequences</taxon>
        <taxon>metagenomes</taxon>
        <taxon>ecological metagenomes</taxon>
    </lineage>
</organism>
<proteinExistence type="predicted"/>
<dbReference type="InterPro" id="IPR051199">
    <property type="entry name" value="LPS_LOS_Heptosyltrfase"/>
</dbReference>
<comment type="caution">
    <text evidence="3">The sequence shown here is derived from an EMBL/GenBank/DDBJ whole genome shotgun (WGS) entry which is preliminary data.</text>
</comment>
<reference evidence="3" key="1">
    <citation type="journal article" date="2015" name="Nature">
        <title>Complex archaea that bridge the gap between prokaryotes and eukaryotes.</title>
        <authorList>
            <person name="Spang A."/>
            <person name="Saw J.H."/>
            <person name="Jorgensen S.L."/>
            <person name="Zaremba-Niedzwiedzka K."/>
            <person name="Martijn J."/>
            <person name="Lind A.E."/>
            <person name="van Eijk R."/>
            <person name="Schleper C."/>
            <person name="Guy L."/>
            <person name="Ettema T.J."/>
        </authorList>
    </citation>
    <scope>NUCLEOTIDE SEQUENCE</scope>
</reference>
<accession>A0A0F9HLZ4</accession>
<dbReference type="Pfam" id="PF01075">
    <property type="entry name" value="Glyco_transf_9"/>
    <property type="match status" value="1"/>
</dbReference>
<dbReference type="AlphaFoldDB" id="A0A0F9HLZ4"/>
<feature type="non-terminal residue" evidence="3">
    <location>
        <position position="1"/>
    </location>
</feature>
<keyword evidence="1" id="KW-0328">Glycosyltransferase</keyword>
<evidence type="ECO:0000256" key="1">
    <source>
        <dbReference type="ARBA" id="ARBA00022676"/>
    </source>
</evidence>
<dbReference type="GO" id="GO:0005829">
    <property type="term" value="C:cytosol"/>
    <property type="evidence" value="ECO:0007669"/>
    <property type="project" value="TreeGrafter"/>
</dbReference>
<dbReference type="PANTHER" id="PTHR30160">
    <property type="entry name" value="TETRAACYLDISACCHARIDE 4'-KINASE-RELATED"/>
    <property type="match status" value="1"/>
</dbReference>